<dbReference type="EMBL" id="JAEKNR010000087">
    <property type="protein sequence ID" value="MBJ7597953.1"/>
    <property type="molecule type" value="Genomic_DNA"/>
</dbReference>
<comment type="caution">
    <text evidence="2">The sequence shown here is derived from an EMBL/GenBank/DDBJ whole genome shotgun (WGS) entry which is preliminary data.</text>
</comment>
<dbReference type="PANTHER" id="PTHR34094">
    <property type="match status" value="1"/>
</dbReference>
<dbReference type="Gene3D" id="2.160.20.120">
    <property type="match status" value="1"/>
</dbReference>
<organism evidence="2 3">
    <name type="scientific">Candidatus Nephthysia bennettiae</name>
    <dbReference type="NCBI Taxonomy" id="3127016"/>
    <lineage>
        <taxon>Bacteria</taxon>
        <taxon>Bacillati</taxon>
        <taxon>Candidatus Dormiibacterota</taxon>
        <taxon>Candidatus Dormibacteria</taxon>
        <taxon>Candidatus Dormibacterales</taxon>
        <taxon>Candidatus Dormibacteraceae</taxon>
        <taxon>Candidatus Nephthysia</taxon>
    </lineage>
</organism>
<gene>
    <name evidence="2" type="ORF">JF922_07680</name>
</gene>
<evidence type="ECO:0000313" key="2">
    <source>
        <dbReference type="EMBL" id="MBJ7597953.1"/>
    </source>
</evidence>
<feature type="domain" description="DUF4097" evidence="1">
    <location>
        <begin position="61"/>
        <end position="217"/>
    </location>
</feature>
<dbReference type="PANTHER" id="PTHR34094:SF1">
    <property type="entry name" value="PROTEIN FAM185A"/>
    <property type="match status" value="1"/>
</dbReference>
<evidence type="ECO:0000259" key="1">
    <source>
        <dbReference type="Pfam" id="PF13349"/>
    </source>
</evidence>
<dbReference type="InterPro" id="IPR025164">
    <property type="entry name" value="Toastrack_DUF4097"/>
</dbReference>
<accession>A0A934K932</accession>
<reference evidence="2" key="1">
    <citation type="submission" date="2020-10" db="EMBL/GenBank/DDBJ databases">
        <title>Ca. Dormibacterota MAGs.</title>
        <authorList>
            <person name="Montgomery K."/>
        </authorList>
    </citation>
    <scope>NUCLEOTIDE SEQUENCE [LARGE SCALE GENOMIC DNA]</scope>
    <source>
        <strain evidence="2">SC8812_S17_10</strain>
    </source>
</reference>
<proteinExistence type="predicted"/>
<evidence type="ECO:0000313" key="3">
    <source>
        <dbReference type="Proteomes" id="UP000612893"/>
    </source>
</evidence>
<dbReference type="AlphaFoldDB" id="A0A934K932"/>
<dbReference type="Pfam" id="PF13349">
    <property type="entry name" value="DUF4097"/>
    <property type="match status" value="1"/>
</dbReference>
<sequence>MPSPLHTFDTPEAISVDLNVQFGGARIIARDRKTTVVEVRPASEGRRADIEAAEQTRVQYAGGRLEVRAPKPRGLGLFGRPGVVDVVVQLPSGSHVRSNSGYGDFDTEGSLGDCFLKTSYGTLHVEDVGALTLQTSAGDITAGRVAGIAEIRSSSGDLRIGETSALANLKTSAGDIRVERAGESINARTAYGAIRVRHAVRGQLDLAASYGDVEVGVADGTATFLELRSNHGRVRNELDLVDDATEPGEFLKVHAETGYGDIRIRRA</sequence>
<keyword evidence="3" id="KW-1185">Reference proteome</keyword>
<dbReference type="RefSeq" id="WP_338200605.1">
    <property type="nucleotide sequence ID" value="NZ_JAEKNR010000087.1"/>
</dbReference>
<protein>
    <submittedName>
        <fullName evidence="2">DUF4097 family beta strand repeat protein</fullName>
    </submittedName>
</protein>
<name>A0A934K932_9BACT</name>
<dbReference type="Proteomes" id="UP000612893">
    <property type="component" value="Unassembled WGS sequence"/>
</dbReference>